<dbReference type="Pfam" id="PF07690">
    <property type="entry name" value="MFS_1"/>
    <property type="match status" value="1"/>
</dbReference>
<feature type="transmembrane region" description="Helical" evidence="3">
    <location>
        <begin position="221"/>
        <end position="243"/>
    </location>
</feature>
<feature type="transmembrane region" description="Helical" evidence="3">
    <location>
        <begin position="381"/>
        <end position="403"/>
    </location>
</feature>
<feature type="transmembrane region" description="Helical" evidence="3">
    <location>
        <begin position="351"/>
        <end position="369"/>
    </location>
</feature>
<sequence length="442" mass="48624">MSDEKDLLEKNSDIPDGGFGWCVVLACFIYSMTCWGANASYSIYLEHYLNDDVFKGANKLDFAAIGGITFGSGLMFAPAVIYLYHRFGVQFVIAMGAVFQGVSLMLAAFSVKLWQIYLTQGVLLSFGLAFIYIPSLILLPHWFEKKRALAMGIAASGSGVGGIIFNLGIQAIIEAKNIKWALIAQFVICMTLNSIALPLSRIPRRTSRQRVKFSQFCDREFLSNAGLWLLLGWAFFTMLGYVVVLYSLSAFTVSLGYSPRQGSYVECVTSIGWAVGRPVVGYMSDRWGTLTIGVWVHLFMAILCWSMWIPCRNFATVIAFGLLQGVFMGTIWATIGSVTARVVGLRRMTSAFSLFWISVAVAGLVTPVIGLKLVEGRGSEAYKWTAVFSGFGYFGASLFQYILRGYLIAQDTEGLLGEGQSTSKFASVVKSLHCFKGLPRKV</sequence>
<feature type="transmembrane region" description="Helical" evidence="3">
    <location>
        <begin position="179"/>
        <end position="200"/>
    </location>
</feature>
<dbReference type="InterPro" id="IPR011701">
    <property type="entry name" value="MFS"/>
</dbReference>
<dbReference type="PROSITE" id="PS50850">
    <property type="entry name" value="MFS"/>
    <property type="match status" value="1"/>
</dbReference>
<accession>A0A1G4K9D6</accession>
<dbReference type="AlphaFoldDB" id="A0A1G4K9D6"/>
<protein>
    <submittedName>
        <fullName evidence="5">LAMI_0G06458g1_1</fullName>
    </submittedName>
</protein>
<dbReference type="SUPFAM" id="SSF103473">
    <property type="entry name" value="MFS general substrate transporter"/>
    <property type="match status" value="1"/>
</dbReference>
<dbReference type="PANTHER" id="PTHR11360">
    <property type="entry name" value="MONOCARBOXYLATE TRANSPORTER"/>
    <property type="match status" value="1"/>
</dbReference>
<feature type="domain" description="Major facilitator superfamily (MFS) profile" evidence="4">
    <location>
        <begin position="226"/>
        <end position="442"/>
    </location>
</feature>
<evidence type="ECO:0000259" key="4">
    <source>
        <dbReference type="PROSITE" id="PS50850"/>
    </source>
</evidence>
<dbReference type="PROSITE" id="PS51257">
    <property type="entry name" value="PROKAR_LIPOPROTEIN"/>
    <property type="match status" value="1"/>
</dbReference>
<dbReference type="GO" id="GO:0022857">
    <property type="term" value="F:transmembrane transporter activity"/>
    <property type="evidence" value="ECO:0007669"/>
    <property type="project" value="InterPro"/>
</dbReference>
<evidence type="ECO:0000256" key="3">
    <source>
        <dbReference type="SAM" id="Phobius"/>
    </source>
</evidence>
<dbReference type="InterPro" id="IPR020846">
    <property type="entry name" value="MFS_dom"/>
</dbReference>
<reference evidence="5 6" key="1">
    <citation type="submission" date="2016-03" db="EMBL/GenBank/DDBJ databases">
        <authorList>
            <person name="Devillers H."/>
        </authorList>
    </citation>
    <scope>NUCLEOTIDE SEQUENCE [LARGE SCALE GENOMIC DNA]</scope>
    <source>
        <strain evidence="5">CBS 11717</strain>
    </source>
</reference>
<comment type="subcellular location">
    <subcellularLocation>
        <location evidence="1">Membrane</location>
        <topology evidence="1">Multi-pass membrane protein</topology>
    </subcellularLocation>
</comment>
<organism evidence="5 6">
    <name type="scientific">Lachancea mirantina</name>
    <dbReference type="NCBI Taxonomy" id="1230905"/>
    <lineage>
        <taxon>Eukaryota</taxon>
        <taxon>Fungi</taxon>
        <taxon>Dikarya</taxon>
        <taxon>Ascomycota</taxon>
        <taxon>Saccharomycotina</taxon>
        <taxon>Saccharomycetes</taxon>
        <taxon>Saccharomycetales</taxon>
        <taxon>Saccharomycetaceae</taxon>
        <taxon>Lachancea</taxon>
    </lineage>
</organism>
<dbReference type="PANTHER" id="PTHR11360:SF315">
    <property type="entry name" value="TRANSPORTER MCH2-RELATED"/>
    <property type="match status" value="1"/>
</dbReference>
<keyword evidence="3" id="KW-0472">Membrane</keyword>
<dbReference type="GO" id="GO:0016020">
    <property type="term" value="C:membrane"/>
    <property type="evidence" value="ECO:0007669"/>
    <property type="project" value="UniProtKB-SubCell"/>
</dbReference>
<dbReference type="InterPro" id="IPR050327">
    <property type="entry name" value="Proton-linked_MCT"/>
</dbReference>
<dbReference type="InterPro" id="IPR036259">
    <property type="entry name" value="MFS_trans_sf"/>
</dbReference>
<comment type="similarity">
    <text evidence="2">Belongs to the major facilitator superfamily. Monocarboxylate porter (TC 2.A.1.13) family.</text>
</comment>
<evidence type="ECO:0000256" key="2">
    <source>
        <dbReference type="ARBA" id="ARBA00006727"/>
    </source>
</evidence>
<gene>
    <name evidence="5" type="ORF">LAMI_0G06458G</name>
</gene>
<feature type="transmembrane region" description="Helical" evidence="3">
    <location>
        <begin position="91"/>
        <end position="111"/>
    </location>
</feature>
<feature type="transmembrane region" description="Helical" evidence="3">
    <location>
        <begin position="151"/>
        <end position="173"/>
    </location>
</feature>
<feature type="transmembrane region" description="Helical" evidence="3">
    <location>
        <begin position="117"/>
        <end position="139"/>
    </location>
</feature>
<keyword evidence="3" id="KW-0812">Transmembrane</keyword>
<feature type="transmembrane region" description="Helical" evidence="3">
    <location>
        <begin position="314"/>
        <end position="339"/>
    </location>
</feature>
<evidence type="ECO:0000256" key="1">
    <source>
        <dbReference type="ARBA" id="ARBA00004141"/>
    </source>
</evidence>
<keyword evidence="6" id="KW-1185">Reference proteome</keyword>
<evidence type="ECO:0000313" key="6">
    <source>
        <dbReference type="Proteomes" id="UP000191024"/>
    </source>
</evidence>
<feature type="transmembrane region" description="Helical" evidence="3">
    <location>
        <begin position="287"/>
        <end position="308"/>
    </location>
</feature>
<dbReference type="Gene3D" id="1.20.1250.20">
    <property type="entry name" value="MFS general substrate transporter like domains"/>
    <property type="match status" value="2"/>
</dbReference>
<name>A0A1G4K9D6_9SACH</name>
<keyword evidence="3" id="KW-1133">Transmembrane helix</keyword>
<feature type="transmembrane region" description="Helical" evidence="3">
    <location>
        <begin position="21"/>
        <end position="44"/>
    </location>
</feature>
<evidence type="ECO:0000313" key="5">
    <source>
        <dbReference type="EMBL" id="SCV00652.1"/>
    </source>
</evidence>
<feature type="transmembrane region" description="Helical" evidence="3">
    <location>
        <begin position="64"/>
        <end position="84"/>
    </location>
</feature>
<dbReference type="EMBL" id="LT598469">
    <property type="protein sequence ID" value="SCV00652.1"/>
    <property type="molecule type" value="Genomic_DNA"/>
</dbReference>
<dbReference type="OrthoDB" id="6499973at2759"/>
<dbReference type="Proteomes" id="UP000191024">
    <property type="component" value="Chromosome G"/>
</dbReference>
<proteinExistence type="inferred from homology"/>